<dbReference type="EMBL" id="LAZR01008728">
    <property type="protein sequence ID" value="KKM76904.1"/>
    <property type="molecule type" value="Genomic_DNA"/>
</dbReference>
<proteinExistence type="predicted"/>
<reference evidence="1" key="1">
    <citation type="journal article" date="2015" name="Nature">
        <title>Complex archaea that bridge the gap between prokaryotes and eukaryotes.</title>
        <authorList>
            <person name="Spang A."/>
            <person name="Saw J.H."/>
            <person name="Jorgensen S.L."/>
            <person name="Zaremba-Niedzwiedzka K."/>
            <person name="Martijn J."/>
            <person name="Lind A.E."/>
            <person name="van Eijk R."/>
            <person name="Schleper C."/>
            <person name="Guy L."/>
            <person name="Ettema T.J."/>
        </authorList>
    </citation>
    <scope>NUCLEOTIDE SEQUENCE</scope>
</reference>
<name>A0A0F9K484_9ZZZZ</name>
<gene>
    <name evidence="1" type="ORF">LCGC14_1375410</name>
</gene>
<dbReference type="AlphaFoldDB" id="A0A0F9K484"/>
<sequence length="200" mass="21396">MSTDNRTQLNDCDDDNADFTTRGGALGTNTDIGNLFESIASVQVLHSNVYDDTTTTTDNANAIFSIDMSDMTVYLLAKDDGLGLSSIASAMIVLGAGTDKIGYTVGGSDAIGMPVRRQFSSYKLDVSVVVLEPGTADIGHHVFAGTEAGLDQTAIDEFGWGTIHSAKAQGNVANLWLDSFTYIANGHWFYRSITCCYSYT</sequence>
<comment type="caution">
    <text evidence="1">The sequence shown here is derived from an EMBL/GenBank/DDBJ whole genome shotgun (WGS) entry which is preliminary data.</text>
</comment>
<evidence type="ECO:0000313" key="1">
    <source>
        <dbReference type="EMBL" id="KKM76904.1"/>
    </source>
</evidence>
<organism evidence="1">
    <name type="scientific">marine sediment metagenome</name>
    <dbReference type="NCBI Taxonomy" id="412755"/>
    <lineage>
        <taxon>unclassified sequences</taxon>
        <taxon>metagenomes</taxon>
        <taxon>ecological metagenomes</taxon>
    </lineage>
</organism>
<protein>
    <submittedName>
        <fullName evidence="1">Uncharacterized protein</fullName>
    </submittedName>
</protein>
<accession>A0A0F9K484</accession>